<proteinExistence type="predicted"/>
<dbReference type="PANTHER" id="PTHR43151">
    <property type="entry name" value="FEOA FAMILY PROTEIN"/>
    <property type="match status" value="1"/>
</dbReference>
<accession>A0A645HGU6</accession>
<evidence type="ECO:0000259" key="2">
    <source>
        <dbReference type="SMART" id="SM00899"/>
    </source>
</evidence>
<reference evidence="3" key="1">
    <citation type="submission" date="2019-08" db="EMBL/GenBank/DDBJ databases">
        <authorList>
            <person name="Kucharzyk K."/>
            <person name="Murdoch R.W."/>
            <person name="Higgins S."/>
            <person name="Loffler F."/>
        </authorList>
    </citation>
    <scope>NUCLEOTIDE SEQUENCE</scope>
</reference>
<dbReference type="Gene3D" id="2.30.30.90">
    <property type="match status" value="1"/>
</dbReference>
<dbReference type="SUPFAM" id="SSF50037">
    <property type="entry name" value="C-terminal domain of transcriptional repressors"/>
    <property type="match status" value="1"/>
</dbReference>
<evidence type="ECO:0000313" key="3">
    <source>
        <dbReference type="EMBL" id="MPN37409.1"/>
    </source>
</evidence>
<dbReference type="GO" id="GO:0046914">
    <property type="term" value="F:transition metal ion binding"/>
    <property type="evidence" value="ECO:0007669"/>
    <property type="project" value="InterPro"/>
</dbReference>
<protein>
    <recommendedName>
        <fullName evidence="2">Ferrous iron transporter FeoA-like domain-containing protein</fullName>
    </recommendedName>
</protein>
<dbReference type="InterPro" id="IPR053184">
    <property type="entry name" value="FeoA-like"/>
</dbReference>
<dbReference type="PANTHER" id="PTHR43151:SF1">
    <property type="entry name" value="SSR2333 PROTEIN"/>
    <property type="match status" value="1"/>
</dbReference>
<dbReference type="Pfam" id="PF04023">
    <property type="entry name" value="FeoA"/>
    <property type="match status" value="1"/>
</dbReference>
<dbReference type="InterPro" id="IPR007167">
    <property type="entry name" value="Fe-transptr_FeoA-like"/>
</dbReference>
<comment type="caution">
    <text evidence="3">The sequence shown here is derived from an EMBL/GenBank/DDBJ whole genome shotgun (WGS) entry which is preliminary data.</text>
</comment>
<dbReference type="EMBL" id="VSSQ01092049">
    <property type="protein sequence ID" value="MPN37409.1"/>
    <property type="molecule type" value="Genomic_DNA"/>
</dbReference>
<keyword evidence="1" id="KW-0408">Iron</keyword>
<dbReference type="AlphaFoldDB" id="A0A645HGU6"/>
<dbReference type="InterPro" id="IPR038157">
    <property type="entry name" value="FeoA_core_dom"/>
</dbReference>
<evidence type="ECO:0000256" key="1">
    <source>
        <dbReference type="ARBA" id="ARBA00023004"/>
    </source>
</evidence>
<dbReference type="InterPro" id="IPR008988">
    <property type="entry name" value="Transcriptional_repressor_C"/>
</dbReference>
<organism evidence="3">
    <name type="scientific">bioreactor metagenome</name>
    <dbReference type="NCBI Taxonomy" id="1076179"/>
    <lineage>
        <taxon>unclassified sequences</taxon>
        <taxon>metagenomes</taxon>
        <taxon>ecological metagenomes</taxon>
    </lineage>
</organism>
<name>A0A645HGU6_9ZZZZ</name>
<feature type="domain" description="Ferrous iron transporter FeoA-like" evidence="2">
    <location>
        <begin position="2"/>
        <end position="71"/>
    </location>
</feature>
<dbReference type="SMART" id="SM00899">
    <property type="entry name" value="FeoA"/>
    <property type="match status" value="1"/>
</dbReference>
<gene>
    <name evidence="3" type="ORF">SDC9_184926</name>
</gene>
<sequence length="71" mass="7792">MMPLSMASSGEKMIIKQINGKDETKRFLENLGFVAGCNVIVISEMCGNIIVNVKDTRVAISKSMANRIMVD</sequence>